<dbReference type="Pfam" id="PF13424">
    <property type="entry name" value="TPR_12"/>
    <property type="match status" value="1"/>
</dbReference>
<dbReference type="Gene3D" id="1.25.40.10">
    <property type="entry name" value="Tetratricopeptide repeat domain"/>
    <property type="match status" value="1"/>
</dbReference>
<accession>A0A544YES5</accession>
<protein>
    <submittedName>
        <fullName evidence="1">Tetratricopeptide repeat protein</fullName>
    </submittedName>
</protein>
<dbReference type="InterPro" id="IPR011990">
    <property type="entry name" value="TPR-like_helical_dom_sf"/>
</dbReference>
<reference evidence="1 2" key="1">
    <citation type="submission" date="2019-07" db="EMBL/GenBank/DDBJ databases">
        <title>Microbispora hainanensis DSM 45428.</title>
        <authorList>
            <person name="Thawai C."/>
        </authorList>
    </citation>
    <scope>NUCLEOTIDE SEQUENCE [LARGE SCALE GENOMIC DNA]</scope>
    <source>
        <strain evidence="1 2">DSM 45428</strain>
    </source>
</reference>
<gene>
    <name evidence="1" type="ORF">FLX08_32990</name>
</gene>
<evidence type="ECO:0000313" key="2">
    <source>
        <dbReference type="Proteomes" id="UP000316541"/>
    </source>
</evidence>
<proteinExistence type="predicted"/>
<organism evidence="1 2">
    <name type="scientific">Microbispora hainanensis</name>
    <dbReference type="NCBI Taxonomy" id="568844"/>
    <lineage>
        <taxon>Bacteria</taxon>
        <taxon>Bacillati</taxon>
        <taxon>Actinomycetota</taxon>
        <taxon>Actinomycetes</taxon>
        <taxon>Streptosporangiales</taxon>
        <taxon>Streptosporangiaceae</taxon>
        <taxon>Microbispora</taxon>
    </lineage>
</organism>
<dbReference type="SUPFAM" id="SSF48452">
    <property type="entry name" value="TPR-like"/>
    <property type="match status" value="1"/>
</dbReference>
<dbReference type="EMBL" id="VIRM01000056">
    <property type="protein sequence ID" value="TQS15281.1"/>
    <property type="molecule type" value="Genomic_DNA"/>
</dbReference>
<name>A0A544YES5_9ACTN</name>
<sequence length="229" mass="24897">MSGDVRLDRALALYEQAVFGGDASALTEADRELDAVEAGLTTRGSGRDIAAAEAGLALARGRVVHARFLEHHEEDPRELELFERAADLFRRLGDTRGEGEALFWIGCFHQVVRHDDEAAGPALRRSYELAAGAGDKLTMSYALRHQGIADHKAGRLEAARERLEESVRLRRELDFHPGVAANLVGLAYIAVAEGRRDDALRLLDEAAVLAETSGALGIARHVEQARTAL</sequence>
<dbReference type="AlphaFoldDB" id="A0A544YES5"/>
<comment type="caution">
    <text evidence="1">The sequence shown here is derived from an EMBL/GenBank/DDBJ whole genome shotgun (WGS) entry which is preliminary data.</text>
</comment>
<evidence type="ECO:0000313" key="1">
    <source>
        <dbReference type="EMBL" id="TQS15281.1"/>
    </source>
</evidence>
<dbReference type="Proteomes" id="UP000316541">
    <property type="component" value="Unassembled WGS sequence"/>
</dbReference>